<gene>
    <name evidence="5" type="ORF">G6F51_007770</name>
</gene>
<dbReference type="OMA" id="PIYIEEY"/>
<dbReference type="GO" id="GO:0016020">
    <property type="term" value="C:membrane"/>
    <property type="evidence" value="ECO:0007669"/>
    <property type="project" value="UniProtKB-SubCell"/>
</dbReference>
<keyword evidence="2 4" id="KW-0472">Membrane</keyword>
<dbReference type="GO" id="GO:0098542">
    <property type="term" value="P:defense response to other organism"/>
    <property type="evidence" value="ECO:0007669"/>
    <property type="project" value="InterPro"/>
</dbReference>
<protein>
    <submittedName>
        <fullName evidence="5">Uncharacterized protein</fullName>
    </submittedName>
</protein>
<comment type="caution">
    <text evidence="5">The sequence shown here is derived from an EMBL/GenBank/DDBJ whole genome shotgun (WGS) entry which is preliminary data.</text>
</comment>
<evidence type="ECO:0000256" key="3">
    <source>
        <dbReference type="SAM" id="MobiDB-lite"/>
    </source>
</evidence>
<dbReference type="InterPro" id="IPR044839">
    <property type="entry name" value="NDR1-like"/>
</dbReference>
<feature type="region of interest" description="Disordered" evidence="3">
    <location>
        <begin position="1"/>
        <end position="53"/>
    </location>
</feature>
<proteinExistence type="predicted"/>
<organism evidence="5 6">
    <name type="scientific">Rhizopus oryzae</name>
    <name type="common">Mucormycosis agent</name>
    <name type="synonym">Rhizopus arrhizus var. delemar</name>
    <dbReference type="NCBI Taxonomy" id="64495"/>
    <lineage>
        <taxon>Eukaryota</taxon>
        <taxon>Fungi</taxon>
        <taxon>Fungi incertae sedis</taxon>
        <taxon>Mucoromycota</taxon>
        <taxon>Mucoromycotina</taxon>
        <taxon>Mucoromycetes</taxon>
        <taxon>Mucorales</taxon>
        <taxon>Mucorineae</taxon>
        <taxon>Rhizopodaceae</taxon>
        <taxon>Rhizopus</taxon>
    </lineage>
</organism>
<evidence type="ECO:0000256" key="2">
    <source>
        <dbReference type="ARBA" id="ARBA00023136"/>
    </source>
</evidence>
<dbReference type="PANTHER" id="PTHR31234:SF2">
    <property type="entry name" value="OS05G0199100 PROTEIN"/>
    <property type="match status" value="1"/>
</dbReference>
<evidence type="ECO:0000313" key="6">
    <source>
        <dbReference type="Proteomes" id="UP000717996"/>
    </source>
</evidence>
<evidence type="ECO:0000256" key="4">
    <source>
        <dbReference type="SAM" id="Phobius"/>
    </source>
</evidence>
<sequence length="335" mass="37577">MSHSSSQPKQLPVVYEENDPYRVLKKSPRMQNSDSSEVDIIHSRTASDSSTSKLYQPVEYDDPYRKHKAFNTTRERANSYLPYSHHRRDSNQPPASSMYIEEYIPPSTSLGVGSMLQDNFTDQIRASSIVRHQDPNKLEELPKKKRRKKGTICGLGYRTAGLILLLLVIVIVIIWYFVWPRVPSLSVSSVNDNADIKVITNSTKKSISTQWNVSLSADNSANWVPTRLNSIDLAIYDAKTLVPFGSGSSGVMMLAPRKKSTISIPMTIYYATDSLNDTTFQDLYNACGVQISSNVPSENRQDVLNVTFHATFHISGIVWNPSRDINVHSLSCPTS</sequence>
<name>A0A9P7C986_RHIOR</name>
<evidence type="ECO:0000256" key="1">
    <source>
        <dbReference type="ARBA" id="ARBA00004370"/>
    </source>
</evidence>
<feature type="transmembrane region" description="Helical" evidence="4">
    <location>
        <begin position="155"/>
        <end position="179"/>
    </location>
</feature>
<keyword evidence="4" id="KW-1133">Transmembrane helix</keyword>
<dbReference type="OrthoDB" id="5582002at2759"/>
<dbReference type="Proteomes" id="UP000717996">
    <property type="component" value="Unassembled WGS sequence"/>
</dbReference>
<dbReference type="AlphaFoldDB" id="A0A9P7C986"/>
<dbReference type="EMBL" id="JAANIT010001202">
    <property type="protein sequence ID" value="KAG1541632.1"/>
    <property type="molecule type" value="Genomic_DNA"/>
</dbReference>
<reference evidence="5" key="1">
    <citation type="journal article" date="2020" name="Microb. Genom.">
        <title>Genetic diversity of clinical and environmental Mucorales isolates obtained from an investigation of mucormycosis cases among solid organ transplant recipients.</title>
        <authorList>
            <person name="Nguyen M.H."/>
            <person name="Kaul D."/>
            <person name="Muto C."/>
            <person name="Cheng S.J."/>
            <person name="Richter R.A."/>
            <person name="Bruno V.M."/>
            <person name="Liu G."/>
            <person name="Beyhan S."/>
            <person name="Sundermann A.J."/>
            <person name="Mounaud S."/>
            <person name="Pasculle A.W."/>
            <person name="Nierman W.C."/>
            <person name="Driscoll E."/>
            <person name="Cumbie R."/>
            <person name="Clancy C.J."/>
            <person name="Dupont C.L."/>
        </authorList>
    </citation>
    <scope>NUCLEOTIDE SEQUENCE</scope>
    <source>
        <strain evidence="5">GL16</strain>
    </source>
</reference>
<dbReference type="PANTHER" id="PTHR31234">
    <property type="entry name" value="LATE EMBRYOGENESIS ABUNDANT (LEA) HYDROXYPROLINE-RICH GLYCOPROTEIN FAMILY"/>
    <property type="match status" value="1"/>
</dbReference>
<comment type="subcellular location">
    <subcellularLocation>
        <location evidence="1">Membrane</location>
    </subcellularLocation>
</comment>
<keyword evidence="4" id="KW-0812">Transmembrane</keyword>
<feature type="compositionally biased region" description="Polar residues" evidence="3">
    <location>
        <begin position="44"/>
        <end position="53"/>
    </location>
</feature>
<accession>A0A9P7C986</accession>
<evidence type="ECO:0000313" key="5">
    <source>
        <dbReference type="EMBL" id="KAG1541632.1"/>
    </source>
</evidence>